<evidence type="ECO:0000313" key="2">
    <source>
        <dbReference type="Proteomes" id="UP001321498"/>
    </source>
</evidence>
<dbReference type="EMBL" id="AP027731">
    <property type="protein sequence ID" value="BDZ46315.1"/>
    <property type="molecule type" value="Genomic_DNA"/>
</dbReference>
<name>A0ABM8GDE9_9MICO</name>
<dbReference type="Proteomes" id="UP001321498">
    <property type="component" value="Chromosome"/>
</dbReference>
<keyword evidence="2" id="KW-1185">Reference proteome</keyword>
<reference evidence="2" key="1">
    <citation type="journal article" date="2019" name="Int. J. Syst. Evol. Microbiol.">
        <title>The Global Catalogue of Microorganisms (GCM) 10K type strain sequencing project: providing services to taxonomists for standard genome sequencing and annotation.</title>
        <authorList>
            <consortium name="The Broad Institute Genomics Platform"/>
            <consortium name="The Broad Institute Genome Sequencing Center for Infectious Disease"/>
            <person name="Wu L."/>
            <person name="Ma J."/>
        </authorList>
    </citation>
    <scope>NUCLEOTIDE SEQUENCE [LARGE SCALE GENOMIC DNA]</scope>
    <source>
        <strain evidence="2">NBRC 108725</strain>
    </source>
</reference>
<gene>
    <name evidence="1" type="primary">cypC</name>
    <name evidence="1" type="ORF">GCM10025866_22240</name>
</gene>
<dbReference type="Pfam" id="PF00067">
    <property type="entry name" value="p450"/>
    <property type="match status" value="1"/>
</dbReference>
<accession>A0ABM8GDE9</accession>
<protein>
    <submittedName>
        <fullName evidence="1">Cytochrome P450</fullName>
    </submittedName>
</protein>
<sequence>MIPTLSTPDSSLAFVADGYGYISRTCDRLGSDAFRTRILGMPVTMMRGGDAARVFYEGGRFNRHLSMPPSVSHLLQDLGSVQTLEDDSHRHRKAGFLELLFDGGDARLGELFEEELGAAVERWRGGPPVVLHDELGPLLARAVFRWAGIPTLAPAEFRARAGELSAMVERAGSFGPLNWLARARRHRTERWAAGLVVAIRDGRVVPRAGSPLDAIARWTGDDGLPLSEDVAAVELLNLLRPTVAVVRFVEFAALALASRPAARSRLAAGDEEALAGFANEVRRRTPFFPVIAGRVRRPFRWSDHDFAPGDWVMLDIYGTNHDARLWAQPQRFRPERYATEDARHIVAQGSGDYLDDHRCPGEPATNQLIAAALRVLARTPWRLEPGQDLGVTYSRMPAKVRSGLRIRFAG</sequence>
<dbReference type="InterPro" id="IPR001128">
    <property type="entry name" value="Cyt_P450"/>
</dbReference>
<dbReference type="RefSeq" id="WP_286276404.1">
    <property type="nucleotide sequence ID" value="NZ_AP027731.1"/>
</dbReference>
<organism evidence="1 2">
    <name type="scientific">Naasia aerilata</name>
    <dbReference type="NCBI Taxonomy" id="1162966"/>
    <lineage>
        <taxon>Bacteria</taxon>
        <taxon>Bacillati</taxon>
        <taxon>Actinomycetota</taxon>
        <taxon>Actinomycetes</taxon>
        <taxon>Micrococcales</taxon>
        <taxon>Microbacteriaceae</taxon>
        <taxon>Naasia</taxon>
    </lineage>
</organism>
<dbReference type="Gene3D" id="1.10.630.10">
    <property type="entry name" value="Cytochrome P450"/>
    <property type="match status" value="1"/>
</dbReference>
<evidence type="ECO:0000313" key="1">
    <source>
        <dbReference type="EMBL" id="BDZ46315.1"/>
    </source>
</evidence>
<proteinExistence type="predicted"/>
<dbReference type="CDD" id="cd11067">
    <property type="entry name" value="CYP152"/>
    <property type="match status" value="1"/>
</dbReference>
<dbReference type="InterPro" id="IPR036396">
    <property type="entry name" value="Cyt_P450_sf"/>
</dbReference>
<dbReference type="SUPFAM" id="SSF48264">
    <property type="entry name" value="Cytochrome P450"/>
    <property type="match status" value="1"/>
</dbReference>